<keyword evidence="6 12" id="KW-0067">ATP-binding</keyword>
<evidence type="ECO:0000256" key="7">
    <source>
        <dbReference type="ARBA" id="ARBA00022917"/>
    </source>
</evidence>
<dbReference type="InterPro" id="IPR033708">
    <property type="entry name" value="Anticodon_Ile_BEm"/>
</dbReference>
<dbReference type="InterPro" id="IPR050081">
    <property type="entry name" value="Ile-tRNA_ligase"/>
</dbReference>
<evidence type="ECO:0000256" key="8">
    <source>
        <dbReference type="ARBA" id="ARBA00023146"/>
    </source>
</evidence>
<evidence type="ECO:0000256" key="11">
    <source>
        <dbReference type="ARBA" id="ARBA00068280"/>
    </source>
</evidence>
<dbReference type="InterPro" id="IPR002301">
    <property type="entry name" value="Ile-tRNA-ligase"/>
</dbReference>
<evidence type="ECO:0000313" key="16">
    <source>
        <dbReference type="Proteomes" id="UP000030752"/>
    </source>
</evidence>
<keyword evidence="5 12" id="KW-0547">Nucleotide-binding</keyword>
<evidence type="ECO:0000256" key="5">
    <source>
        <dbReference type="ARBA" id="ARBA00022741"/>
    </source>
</evidence>
<dbReference type="SUPFAM" id="SSF52374">
    <property type="entry name" value="Nucleotidylyl transferase"/>
    <property type="match status" value="1"/>
</dbReference>
<dbReference type="GeneID" id="19973568"/>
<dbReference type="GO" id="GO:0004822">
    <property type="term" value="F:isoleucine-tRNA ligase activity"/>
    <property type="evidence" value="ECO:0007669"/>
    <property type="project" value="UniProtKB-EC"/>
</dbReference>
<dbReference type="OrthoDB" id="10264412at2759"/>
<sequence>MTQVAKDAAKFLKSTLRLPSATFPPRAPPADIAKYLPRCTDDLYAWQRQHRPVEDTFTLHDGPPYANGDLHVGHALNKILKDILCRTALAQGKRVDYVPGWDCHGLPIELKALEHHGWQRGQNEDPVAVRKAARNFASNTVRKQMKGFKSWGIMADWENHWKTMDKNFEIRQLEIFQAMAEHDLIYRRHKPVFWSPSSGTALAEAELEYKDDHISTAAYVKFPLTGLSHAVGPVYALIWTTTPWTLPANQAIAVHSGLEYVLVQSAFHGNLVIARSRLVAVEEVMGEKLRIVRDIHPTELLQCVYDGPSEFKPFSSDRPLIHADFVSAESGTGLVHCAPGHGMEDYLALSRHIADGRVTVRAPVDNTGRFDASASPDDPGLLNGLEVFKDGNQAVLQLLQGANLLVNSAKYKHKYPIDWRTKEPVMIRATAQWFADVSSIRDDTLKALDLVRFVPQTGKSRLRSFVENRSEWCISRQRSWGVPIPAIYHRDSGEAVLTPKSVRHIIDVIQQRGIDAWWSDSADEPAWIVPGLNPSEFQRGTDTMDVWFDSGTSWTAMSTAAPQEKPLADVYLEGSDQHRGWFQSSLLTHVAFQKSTGKSAVLPPFQSLLTHGFTLDAQGKKMSKSLGNVVGPDQIVAGLEPTARVQQVQSSKKHRERHSLGPDALRLWVAGTDFTKDVVISETVVKTTHTTLDKYRVTMKVLLGMLQDFDPATAVAYEKLSKLDQMALLQLSVVTKGVQSACSEHEFHRAVLAISRWVAVDLSGFYLEGIKDIIYCDSPKHERRLSASTTLYHIFRGMQDMLAPILPLLVEESFEHSPAAFKTLEHPLRRVQQAPPSQWHDTDLQQLLPTVMSVNSAVKAAQEAARAEKLLGQSLASDVTLFIAPELGGTSIHSLPRETWQEILVVSDVKIVSDDNFGAHAMEKGRDASHTWIKSSDIVAADGTKIGVAVVTNPARGKCARCWRYMAATPQNEELPLCKRCDEVVQEFQH</sequence>
<dbReference type="GO" id="GO:0032543">
    <property type="term" value="P:mitochondrial translation"/>
    <property type="evidence" value="ECO:0007669"/>
    <property type="project" value="EnsemblFungi"/>
</dbReference>
<dbReference type="InterPro" id="IPR002300">
    <property type="entry name" value="aa-tRNA-synth_Ia"/>
</dbReference>
<proteinExistence type="inferred from homology"/>
<evidence type="ECO:0000256" key="10">
    <source>
        <dbReference type="ARBA" id="ARBA00048359"/>
    </source>
</evidence>
<comment type="catalytic activity">
    <reaction evidence="10">
        <text>tRNA(Ile) + L-isoleucine + ATP = L-isoleucyl-tRNA(Ile) + AMP + diphosphate</text>
        <dbReference type="Rhea" id="RHEA:11060"/>
        <dbReference type="Rhea" id="RHEA-COMP:9666"/>
        <dbReference type="Rhea" id="RHEA-COMP:9695"/>
        <dbReference type="ChEBI" id="CHEBI:30616"/>
        <dbReference type="ChEBI" id="CHEBI:33019"/>
        <dbReference type="ChEBI" id="CHEBI:58045"/>
        <dbReference type="ChEBI" id="CHEBI:78442"/>
        <dbReference type="ChEBI" id="CHEBI:78528"/>
        <dbReference type="ChEBI" id="CHEBI:456215"/>
        <dbReference type="EC" id="6.1.1.5"/>
    </reaction>
</comment>
<reference evidence="15 16" key="1">
    <citation type="submission" date="2013-03" db="EMBL/GenBank/DDBJ databases">
        <title>The Genome Sequence of Phialophora europaea CBS 101466.</title>
        <authorList>
            <consortium name="The Broad Institute Genomics Platform"/>
            <person name="Cuomo C."/>
            <person name="de Hoog S."/>
            <person name="Gorbushina A."/>
            <person name="Walker B."/>
            <person name="Young S.K."/>
            <person name="Zeng Q."/>
            <person name="Gargeya S."/>
            <person name="Fitzgerald M."/>
            <person name="Haas B."/>
            <person name="Abouelleil A."/>
            <person name="Allen A.W."/>
            <person name="Alvarado L."/>
            <person name="Arachchi H.M."/>
            <person name="Berlin A.M."/>
            <person name="Chapman S.B."/>
            <person name="Gainer-Dewar J."/>
            <person name="Goldberg J."/>
            <person name="Griggs A."/>
            <person name="Gujja S."/>
            <person name="Hansen M."/>
            <person name="Howarth C."/>
            <person name="Imamovic A."/>
            <person name="Ireland A."/>
            <person name="Larimer J."/>
            <person name="McCowan C."/>
            <person name="Murphy C."/>
            <person name="Pearson M."/>
            <person name="Poon T.W."/>
            <person name="Priest M."/>
            <person name="Roberts A."/>
            <person name="Saif S."/>
            <person name="Shea T."/>
            <person name="Sisk P."/>
            <person name="Sykes S."/>
            <person name="Wortman J."/>
            <person name="Nusbaum C."/>
            <person name="Birren B."/>
        </authorList>
    </citation>
    <scope>NUCLEOTIDE SEQUENCE [LARGE SCALE GENOMIC DNA]</scope>
    <source>
        <strain evidence="15 16">CBS 101466</strain>
    </source>
</reference>
<dbReference type="PROSITE" id="PS00178">
    <property type="entry name" value="AA_TRNA_LIGASE_I"/>
    <property type="match status" value="1"/>
</dbReference>
<dbReference type="STRING" id="1220924.W2RR50"/>
<evidence type="ECO:0000256" key="2">
    <source>
        <dbReference type="ARBA" id="ARBA00005594"/>
    </source>
</evidence>
<dbReference type="SUPFAM" id="SSF47323">
    <property type="entry name" value="Anticodon-binding domain of a subclass of class I aminoacyl-tRNA synthetases"/>
    <property type="match status" value="1"/>
</dbReference>
<dbReference type="InterPro" id="IPR009008">
    <property type="entry name" value="Val/Leu/Ile-tRNA-synth_edit"/>
</dbReference>
<evidence type="ECO:0000256" key="6">
    <source>
        <dbReference type="ARBA" id="ARBA00022840"/>
    </source>
</evidence>
<keyword evidence="4 12" id="KW-0436">Ligase</keyword>
<dbReference type="InParanoid" id="W2RR50"/>
<dbReference type="InterPro" id="IPR001412">
    <property type="entry name" value="aa-tRNA-synth_I_CS"/>
</dbReference>
<evidence type="ECO:0000256" key="9">
    <source>
        <dbReference type="ARBA" id="ARBA00032665"/>
    </source>
</evidence>
<dbReference type="Gene3D" id="3.40.50.620">
    <property type="entry name" value="HUPs"/>
    <property type="match status" value="2"/>
</dbReference>
<dbReference type="GO" id="GO:0005739">
    <property type="term" value="C:mitochondrion"/>
    <property type="evidence" value="ECO:0007669"/>
    <property type="project" value="UniProtKB-SubCell"/>
</dbReference>
<evidence type="ECO:0000256" key="12">
    <source>
        <dbReference type="RuleBase" id="RU363035"/>
    </source>
</evidence>
<dbReference type="HOGENOM" id="CLU_001493_7_2_1"/>
<keyword evidence="8 12" id="KW-0030">Aminoacyl-tRNA synthetase</keyword>
<dbReference type="RefSeq" id="XP_008718787.1">
    <property type="nucleotide sequence ID" value="XM_008720565.1"/>
</dbReference>
<dbReference type="FunFam" id="3.40.50.620:FF:000111">
    <property type="entry name" value="Mitochondrial isoleucyl-tRNA synthetase"/>
    <property type="match status" value="1"/>
</dbReference>
<dbReference type="Proteomes" id="UP000030752">
    <property type="component" value="Unassembled WGS sequence"/>
</dbReference>
<feature type="domain" description="Aminoacyl-tRNA synthetase class Ia" evidence="13">
    <location>
        <begin position="42"/>
        <end position="680"/>
    </location>
</feature>
<dbReference type="PRINTS" id="PR00984">
    <property type="entry name" value="TRNASYNTHILE"/>
</dbReference>
<keyword evidence="16" id="KW-1185">Reference proteome</keyword>
<dbReference type="HAMAP" id="MF_02002">
    <property type="entry name" value="Ile_tRNA_synth_type1"/>
    <property type="match status" value="1"/>
</dbReference>
<evidence type="ECO:0000259" key="13">
    <source>
        <dbReference type="Pfam" id="PF00133"/>
    </source>
</evidence>
<evidence type="ECO:0000313" key="15">
    <source>
        <dbReference type="EMBL" id="ETN38198.1"/>
    </source>
</evidence>
<evidence type="ECO:0000256" key="4">
    <source>
        <dbReference type="ARBA" id="ARBA00022598"/>
    </source>
</evidence>
<dbReference type="GO" id="GO:0005524">
    <property type="term" value="F:ATP binding"/>
    <property type="evidence" value="ECO:0007669"/>
    <property type="project" value="UniProtKB-KW"/>
</dbReference>
<dbReference type="GO" id="GO:0000049">
    <property type="term" value="F:tRNA binding"/>
    <property type="evidence" value="ECO:0007669"/>
    <property type="project" value="InterPro"/>
</dbReference>
<evidence type="ECO:0000256" key="1">
    <source>
        <dbReference type="ARBA" id="ARBA00004173"/>
    </source>
</evidence>
<dbReference type="GO" id="GO:0002161">
    <property type="term" value="F:aminoacyl-tRNA deacylase activity"/>
    <property type="evidence" value="ECO:0007669"/>
    <property type="project" value="InterPro"/>
</dbReference>
<evidence type="ECO:0000256" key="3">
    <source>
        <dbReference type="ARBA" id="ARBA00013165"/>
    </source>
</evidence>
<organism evidence="15 16">
    <name type="scientific">Cyphellophora europaea (strain CBS 101466)</name>
    <name type="common">Phialophora europaea</name>
    <dbReference type="NCBI Taxonomy" id="1220924"/>
    <lineage>
        <taxon>Eukaryota</taxon>
        <taxon>Fungi</taxon>
        <taxon>Dikarya</taxon>
        <taxon>Ascomycota</taxon>
        <taxon>Pezizomycotina</taxon>
        <taxon>Eurotiomycetes</taxon>
        <taxon>Chaetothyriomycetidae</taxon>
        <taxon>Chaetothyriales</taxon>
        <taxon>Cyphellophoraceae</taxon>
        <taxon>Cyphellophora</taxon>
    </lineage>
</organism>
<dbReference type="InterPro" id="IPR009080">
    <property type="entry name" value="tRNAsynth_Ia_anticodon-bd"/>
</dbReference>
<comment type="similarity">
    <text evidence="2 12">Belongs to the class-I aminoacyl-tRNA synthetase family.</text>
</comment>
<dbReference type="CDD" id="cd07960">
    <property type="entry name" value="Anticodon_Ia_Ile_BEm"/>
    <property type="match status" value="1"/>
</dbReference>
<keyword evidence="7 12" id="KW-0648">Protein biosynthesis</keyword>
<dbReference type="eggNOG" id="KOG0433">
    <property type="taxonomic scope" value="Eukaryota"/>
</dbReference>
<dbReference type="GO" id="GO:0006428">
    <property type="term" value="P:isoleucyl-tRNA aminoacylation"/>
    <property type="evidence" value="ECO:0007669"/>
    <property type="project" value="InterPro"/>
</dbReference>
<dbReference type="InterPro" id="IPR023585">
    <property type="entry name" value="Ile-tRNA-ligase_type1"/>
</dbReference>
<dbReference type="SUPFAM" id="SSF50677">
    <property type="entry name" value="ValRS/IleRS/LeuRS editing domain"/>
    <property type="match status" value="1"/>
</dbReference>
<dbReference type="InterPro" id="IPR013155">
    <property type="entry name" value="M/V/L/I-tRNA-synth_anticd-bd"/>
</dbReference>
<dbReference type="EC" id="6.1.1.5" evidence="3"/>
<feature type="domain" description="Methionyl/Valyl/Leucyl/Isoleucyl-tRNA synthetase anticodon-binding" evidence="14">
    <location>
        <begin position="724"/>
        <end position="876"/>
    </location>
</feature>
<dbReference type="PANTHER" id="PTHR42765:SF1">
    <property type="entry name" value="ISOLEUCINE--TRNA LIGASE, MITOCHONDRIAL"/>
    <property type="match status" value="1"/>
</dbReference>
<dbReference type="VEuPathDB" id="FungiDB:HMPREF1541_06229"/>
<comment type="subcellular location">
    <subcellularLocation>
        <location evidence="1">Mitochondrion</location>
    </subcellularLocation>
</comment>
<protein>
    <recommendedName>
        <fullName evidence="11">Isoleucine--tRNA ligase, mitochondrial</fullName>
        <ecNumber evidence="3">6.1.1.5</ecNumber>
    </recommendedName>
    <alternativeName>
        <fullName evidence="9">Isoleucyl-tRNA synthetase</fullName>
    </alternativeName>
</protein>
<name>W2RR50_CYPE1</name>
<dbReference type="InterPro" id="IPR014729">
    <property type="entry name" value="Rossmann-like_a/b/a_fold"/>
</dbReference>
<gene>
    <name evidence="15" type="ORF">HMPREF1541_06229</name>
</gene>
<dbReference type="EMBL" id="KB822722">
    <property type="protein sequence ID" value="ETN38198.1"/>
    <property type="molecule type" value="Genomic_DNA"/>
</dbReference>
<dbReference type="Pfam" id="PF00133">
    <property type="entry name" value="tRNA-synt_1"/>
    <property type="match status" value="1"/>
</dbReference>
<accession>W2RR50</accession>
<dbReference type="NCBIfam" id="TIGR00392">
    <property type="entry name" value="ileS"/>
    <property type="match status" value="1"/>
</dbReference>
<dbReference type="AlphaFoldDB" id="W2RR50"/>
<dbReference type="Gene3D" id="1.10.10.830">
    <property type="entry name" value="Ile-tRNA synthetase CP2 domain-like"/>
    <property type="match status" value="1"/>
</dbReference>
<evidence type="ECO:0000259" key="14">
    <source>
        <dbReference type="Pfam" id="PF08264"/>
    </source>
</evidence>
<dbReference type="FunCoup" id="W2RR50">
    <property type="interactions" value="745"/>
</dbReference>
<dbReference type="PANTHER" id="PTHR42765">
    <property type="entry name" value="SOLEUCYL-TRNA SYNTHETASE"/>
    <property type="match status" value="1"/>
</dbReference>
<dbReference type="Gene3D" id="3.90.740.10">
    <property type="entry name" value="Valyl/Leucyl/Isoleucyl-tRNA synthetase, editing domain"/>
    <property type="match status" value="1"/>
</dbReference>
<dbReference type="Pfam" id="PF08264">
    <property type="entry name" value="Anticodon_1"/>
    <property type="match status" value="1"/>
</dbReference>
<dbReference type="Gene3D" id="1.10.730.20">
    <property type="match status" value="1"/>
</dbReference>